<proteinExistence type="predicted"/>
<feature type="region of interest" description="Disordered" evidence="1">
    <location>
        <begin position="1"/>
        <end position="47"/>
    </location>
</feature>
<evidence type="ECO:0000313" key="3">
    <source>
        <dbReference type="EMBL" id="SES00590.1"/>
    </source>
</evidence>
<gene>
    <name evidence="3" type="ORF">SAMN05661109_01554</name>
</gene>
<dbReference type="RefSeq" id="WP_092258622.1">
    <property type="nucleotide sequence ID" value="NZ_CP047199.1"/>
</dbReference>
<evidence type="ECO:0000256" key="1">
    <source>
        <dbReference type="SAM" id="MobiDB-lite"/>
    </source>
</evidence>
<evidence type="ECO:0000313" key="4">
    <source>
        <dbReference type="Proteomes" id="UP000198929"/>
    </source>
</evidence>
<dbReference type="Gene3D" id="3.60.40.10">
    <property type="entry name" value="PPM-type phosphatase domain"/>
    <property type="match status" value="1"/>
</dbReference>
<sequence>MGVTEALRVQGASVPGSGEHPNEDAWGTSGDSAWVIDGASQPDHQRTDPTAVARFVEDLNRALAVDEPLALRDRLSRAIQAIDFSQYPAAPDAPSATIAMARVRNNLVEWLVLGDSGIVLSDDTVHRDLRLSSVGRTERESVRHLRRGGATIRELRRAQNQLASVERAARNRPGGFWVVSDDPRAVDQAFVGTHQLGPEQAVLLATDGFLDVVNPLQLAWGKNRSPEDLIRVARHSFDTNEKVDDATVVIVGG</sequence>
<dbReference type="InterPro" id="IPR001932">
    <property type="entry name" value="PPM-type_phosphatase-like_dom"/>
</dbReference>
<dbReference type="AlphaFoldDB" id="A0A1H9TTD9"/>
<organism evidence="3 4">
    <name type="scientific">Corynebacterium cystitidis DSM 20524</name>
    <dbReference type="NCBI Taxonomy" id="1121357"/>
    <lineage>
        <taxon>Bacteria</taxon>
        <taxon>Bacillati</taxon>
        <taxon>Actinomycetota</taxon>
        <taxon>Actinomycetes</taxon>
        <taxon>Mycobacteriales</taxon>
        <taxon>Corynebacteriaceae</taxon>
        <taxon>Corynebacterium</taxon>
    </lineage>
</organism>
<dbReference type="InterPro" id="IPR036457">
    <property type="entry name" value="PPM-type-like_dom_sf"/>
</dbReference>
<dbReference type="SUPFAM" id="SSF81606">
    <property type="entry name" value="PP2C-like"/>
    <property type="match status" value="1"/>
</dbReference>
<accession>A0A1H9TTD9</accession>
<dbReference type="EMBL" id="FOGQ01000006">
    <property type="protein sequence ID" value="SES00590.1"/>
    <property type="molecule type" value="Genomic_DNA"/>
</dbReference>
<dbReference type="STRING" id="1121357.SAMN05661109_01554"/>
<dbReference type="Pfam" id="PF13672">
    <property type="entry name" value="PP2C_2"/>
    <property type="match status" value="1"/>
</dbReference>
<evidence type="ECO:0000259" key="2">
    <source>
        <dbReference type="Pfam" id="PF13672"/>
    </source>
</evidence>
<protein>
    <submittedName>
        <fullName evidence="3">Serine/threonine protein phosphatase PrpC</fullName>
    </submittedName>
</protein>
<name>A0A1H9TTD9_9CORY</name>
<reference evidence="4" key="1">
    <citation type="submission" date="2016-10" db="EMBL/GenBank/DDBJ databases">
        <authorList>
            <person name="Varghese N."/>
            <person name="Submissions S."/>
        </authorList>
    </citation>
    <scope>NUCLEOTIDE SEQUENCE [LARGE SCALE GENOMIC DNA]</scope>
    <source>
        <strain evidence="4">DSM 20524</strain>
    </source>
</reference>
<keyword evidence="4" id="KW-1185">Reference proteome</keyword>
<dbReference type="Proteomes" id="UP000198929">
    <property type="component" value="Unassembled WGS sequence"/>
</dbReference>
<feature type="domain" description="PPM-type phosphatase" evidence="2">
    <location>
        <begin position="20"/>
        <end position="210"/>
    </location>
</feature>